<dbReference type="OrthoDB" id="9780884at2"/>
<accession>A0A090V3M8</accession>
<dbReference type="InterPro" id="IPR029052">
    <property type="entry name" value="Metallo-depent_PP-like"/>
</dbReference>
<dbReference type="Pfam" id="PF00149">
    <property type="entry name" value="Metallophos"/>
    <property type="match status" value="1"/>
</dbReference>
<keyword evidence="1" id="KW-1133">Transmembrane helix</keyword>
<organism evidence="3 4">
    <name type="scientific">Pseudescherichia vulneris NBRC 102420</name>
    <dbReference type="NCBI Taxonomy" id="1115515"/>
    <lineage>
        <taxon>Bacteria</taxon>
        <taxon>Pseudomonadati</taxon>
        <taxon>Pseudomonadota</taxon>
        <taxon>Gammaproteobacteria</taxon>
        <taxon>Enterobacterales</taxon>
        <taxon>Enterobacteriaceae</taxon>
        <taxon>Pseudescherichia</taxon>
    </lineage>
</organism>
<proteinExistence type="predicted"/>
<dbReference type="Gene3D" id="3.60.21.10">
    <property type="match status" value="1"/>
</dbReference>
<comment type="caution">
    <text evidence="3">The sequence shown here is derived from an EMBL/GenBank/DDBJ whole genome shotgun (WGS) entry which is preliminary data.</text>
</comment>
<sequence>MFFIWTLIPALYVIARFILPLSLPMWVRAGLALLLLVAGEFHLLGKLFFGSMFSPEWPEPVMIAQGWLFGSIVMLAGLLLVRDIIGLLITWLLRKRLPQTASGVALMVVALVLSGIGVKQAIEIPAVRTVEVNIADLPPAFEGFKIVQLTDIHASRLLPKAWVEQVVEKANRLSPDLVVLTGDMSDGTVDRRFKDVEPLSRLQAKSGLYAITGNHEYYFDYAQWMQIYQQLKIPFLQNSHVRITRGDASIVLAGVNDEAAQRVGETGPDLDQALAGVRPDDSIILLDHRPGSARDNAKHNVKLQLSGHTHGGMIRGLDLLVSPANNGFVSGRYQVDNMALYVSNGTGLWNGFPLRLGHPSEITELILHRSAAR</sequence>
<dbReference type="InterPro" id="IPR051158">
    <property type="entry name" value="Metallophosphoesterase_sf"/>
</dbReference>
<dbReference type="PANTHER" id="PTHR31302">
    <property type="entry name" value="TRANSMEMBRANE PROTEIN WITH METALLOPHOSPHOESTERASE DOMAIN-RELATED"/>
    <property type="match status" value="1"/>
</dbReference>
<dbReference type="GO" id="GO:0016787">
    <property type="term" value="F:hydrolase activity"/>
    <property type="evidence" value="ECO:0007669"/>
    <property type="project" value="InterPro"/>
</dbReference>
<protein>
    <recommendedName>
        <fullName evidence="2">Calcineurin-like phosphoesterase domain-containing protein</fullName>
    </recommendedName>
</protein>
<evidence type="ECO:0000313" key="3">
    <source>
        <dbReference type="EMBL" id="GAL59411.1"/>
    </source>
</evidence>
<dbReference type="eggNOG" id="COG1408">
    <property type="taxonomic scope" value="Bacteria"/>
</dbReference>
<dbReference type="AlphaFoldDB" id="A0A090V3M8"/>
<feature type="transmembrane region" description="Helical" evidence="1">
    <location>
        <begin position="25"/>
        <end position="45"/>
    </location>
</feature>
<gene>
    <name evidence="3" type="ORF">EV102420_17_00550</name>
</gene>
<feature type="transmembrane region" description="Helical" evidence="1">
    <location>
        <begin position="66"/>
        <end position="93"/>
    </location>
</feature>
<feature type="transmembrane region" description="Helical" evidence="1">
    <location>
        <begin position="99"/>
        <end position="118"/>
    </location>
</feature>
<keyword evidence="4" id="KW-1185">Reference proteome</keyword>
<evidence type="ECO:0000259" key="2">
    <source>
        <dbReference type="Pfam" id="PF00149"/>
    </source>
</evidence>
<evidence type="ECO:0000256" key="1">
    <source>
        <dbReference type="SAM" id="Phobius"/>
    </source>
</evidence>
<dbReference type="InterPro" id="IPR004843">
    <property type="entry name" value="Calcineurin-like_PHP"/>
</dbReference>
<evidence type="ECO:0000313" key="4">
    <source>
        <dbReference type="Proteomes" id="UP000029462"/>
    </source>
</evidence>
<dbReference type="SUPFAM" id="SSF56300">
    <property type="entry name" value="Metallo-dependent phosphatases"/>
    <property type="match status" value="1"/>
</dbReference>
<keyword evidence="1" id="KW-0472">Membrane</keyword>
<dbReference type="PANTHER" id="PTHR31302:SF0">
    <property type="entry name" value="TRANSMEMBRANE PROTEIN WITH METALLOPHOSPHOESTERASE DOMAIN"/>
    <property type="match status" value="1"/>
</dbReference>
<dbReference type="EMBL" id="BBMZ01000017">
    <property type="protein sequence ID" value="GAL59411.1"/>
    <property type="molecule type" value="Genomic_DNA"/>
</dbReference>
<reference evidence="3 4" key="1">
    <citation type="submission" date="2014-09" db="EMBL/GenBank/DDBJ databases">
        <title>Whole genome shotgun sequence of Escherichia vulneris NBRC 102420.</title>
        <authorList>
            <person name="Yoshida Y."/>
            <person name="Hosoyama A."/>
            <person name="Tsuchikane K."/>
            <person name="Ohji S."/>
            <person name="Ichikawa N."/>
            <person name="Kimura A."/>
            <person name="Yamazoe A."/>
            <person name="Ezaki T."/>
            <person name="Fujita N."/>
        </authorList>
    </citation>
    <scope>NUCLEOTIDE SEQUENCE [LARGE SCALE GENOMIC DNA]</scope>
    <source>
        <strain evidence="3 4">NBRC 102420</strain>
    </source>
</reference>
<name>A0A090V3M8_PSEVU</name>
<dbReference type="CDD" id="cd07385">
    <property type="entry name" value="MPP_YkuE_C"/>
    <property type="match status" value="1"/>
</dbReference>
<dbReference type="RefSeq" id="WP_042393257.1">
    <property type="nucleotide sequence ID" value="NZ_BBMZ01000017.1"/>
</dbReference>
<feature type="domain" description="Calcineurin-like phosphoesterase" evidence="2">
    <location>
        <begin position="144"/>
        <end position="311"/>
    </location>
</feature>
<keyword evidence="1" id="KW-0812">Transmembrane</keyword>
<dbReference type="Proteomes" id="UP000029462">
    <property type="component" value="Unassembled WGS sequence"/>
</dbReference>
<dbReference type="STRING" id="1115515.EV102420_17_00550"/>